<accession>A0A139APN5</accession>
<evidence type="ECO:0000313" key="10">
    <source>
        <dbReference type="Proteomes" id="UP000070544"/>
    </source>
</evidence>
<dbReference type="GO" id="GO:0032543">
    <property type="term" value="P:mitochondrial translation"/>
    <property type="evidence" value="ECO:0007669"/>
    <property type="project" value="TreeGrafter"/>
</dbReference>
<dbReference type="EMBL" id="KQ965741">
    <property type="protein sequence ID" value="KXS18692.1"/>
    <property type="molecule type" value="Genomic_DNA"/>
</dbReference>
<comment type="similarity">
    <text evidence="2">Belongs to the universal ribosomal protein uL29 family.</text>
</comment>
<evidence type="ECO:0000256" key="8">
    <source>
        <dbReference type="SAM" id="MobiDB-lite"/>
    </source>
</evidence>
<evidence type="ECO:0000256" key="5">
    <source>
        <dbReference type="ARBA" id="ARBA00023274"/>
    </source>
</evidence>
<dbReference type="Gene3D" id="6.10.330.20">
    <property type="match status" value="1"/>
</dbReference>
<reference evidence="9 10" key="1">
    <citation type="journal article" date="2015" name="Genome Biol. Evol.">
        <title>Phylogenomic analyses indicate that early fungi evolved digesting cell walls of algal ancestors of land plants.</title>
        <authorList>
            <person name="Chang Y."/>
            <person name="Wang S."/>
            <person name="Sekimoto S."/>
            <person name="Aerts A.L."/>
            <person name="Choi C."/>
            <person name="Clum A."/>
            <person name="LaButti K.M."/>
            <person name="Lindquist E.A."/>
            <person name="Yee Ngan C."/>
            <person name="Ohm R.A."/>
            <person name="Salamov A.A."/>
            <person name="Grigoriev I.V."/>
            <person name="Spatafora J.W."/>
            <person name="Berbee M.L."/>
        </authorList>
    </citation>
    <scope>NUCLEOTIDE SEQUENCE [LARGE SCALE GENOMIC DNA]</scope>
    <source>
        <strain evidence="9 10">JEL478</strain>
    </source>
</reference>
<sequence>MPPSNRIPLMFSRGFFSRFSSQSRPFNTASSPIAPSPAATSLRTQHMMGHLQLRRRTRIGALQMDSGVHREDVQRTYSTTTGPAPRRNANGLISANESSKRRRRHFGTTSIAKGLEEFFDNADGWLWQKDNAKFGRFWTHSELRRKSFDDLHKLWFVCLKEKNLLYSQMEEARRFQLQFPHKERLRTVKVTMRNIKFVLGERKKVWAQVQNVLDKHQAIIASKQAEPPENPLQSESSPFADVDVEEAVLEKLKELSLSTKMSPGEIAKRKRNLKRREGVHKLRGRALQAYKAKLNRVVLIEPADIIERMTRPDDAQDMSLVA</sequence>
<keyword evidence="10" id="KW-1185">Reference proteome</keyword>
<dbReference type="Proteomes" id="UP000070544">
    <property type="component" value="Unassembled WGS sequence"/>
</dbReference>
<evidence type="ECO:0000313" key="9">
    <source>
        <dbReference type="EMBL" id="KXS18692.1"/>
    </source>
</evidence>
<evidence type="ECO:0000256" key="2">
    <source>
        <dbReference type="ARBA" id="ARBA00009254"/>
    </source>
</evidence>
<dbReference type="GO" id="GO:0005762">
    <property type="term" value="C:mitochondrial large ribosomal subunit"/>
    <property type="evidence" value="ECO:0007669"/>
    <property type="project" value="TreeGrafter"/>
</dbReference>
<dbReference type="InterPro" id="IPR010729">
    <property type="entry name" value="Ribosomal_uL29_mit"/>
</dbReference>
<dbReference type="InterPro" id="IPR038340">
    <property type="entry name" value="MRP-L47_sf"/>
</dbReference>
<keyword evidence="3" id="KW-0689">Ribosomal protein</keyword>
<organism evidence="9 10">
    <name type="scientific">Gonapodya prolifera (strain JEL478)</name>
    <name type="common">Monoblepharis prolifera</name>
    <dbReference type="NCBI Taxonomy" id="1344416"/>
    <lineage>
        <taxon>Eukaryota</taxon>
        <taxon>Fungi</taxon>
        <taxon>Fungi incertae sedis</taxon>
        <taxon>Chytridiomycota</taxon>
        <taxon>Chytridiomycota incertae sedis</taxon>
        <taxon>Monoblepharidomycetes</taxon>
        <taxon>Monoblepharidales</taxon>
        <taxon>Gonapodyaceae</taxon>
        <taxon>Gonapodya</taxon>
    </lineage>
</organism>
<dbReference type="AlphaFoldDB" id="A0A139APN5"/>
<evidence type="ECO:0000256" key="6">
    <source>
        <dbReference type="ARBA" id="ARBA00035289"/>
    </source>
</evidence>
<evidence type="ECO:0000256" key="4">
    <source>
        <dbReference type="ARBA" id="ARBA00023128"/>
    </source>
</evidence>
<proteinExistence type="inferred from homology"/>
<dbReference type="STRING" id="1344416.A0A139APN5"/>
<evidence type="ECO:0000256" key="1">
    <source>
        <dbReference type="ARBA" id="ARBA00004173"/>
    </source>
</evidence>
<dbReference type="GO" id="GO:0003735">
    <property type="term" value="F:structural constituent of ribosome"/>
    <property type="evidence" value="ECO:0007669"/>
    <property type="project" value="InterPro"/>
</dbReference>
<feature type="region of interest" description="Disordered" evidence="8">
    <location>
        <begin position="75"/>
        <end position="101"/>
    </location>
</feature>
<evidence type="ECO:0000256" key="3">
    <source>
        <dbReference type="ARBA" id="ARBA00022980"/>
    </source>
</evidence>
<keyword evidence="4" id="KW-0496">Mitochondrion</keyword>
<evidence type="ECO:0000256" key="7">
    <source>
        <dbReference type="ARBA" id="ARBA00035399"/>
    </source>
</evidence>
<protein>
    <recommendedName>
        <fullName evidence="6">Large ribosomal subunit protein uL29m</fullName>
    </recommendedName>
    <alternativeName>
        <fullName evidence="7">54S ribosomal protein L4, mitochondrial</fullName>
    </alternativeName>
</protein>
<dbReference type="PANTHER" id="PTHR21183:SF18">
    <property type="entry name" value="LARGE RIBOSOMAL SUBUNIT PROTEIN UL29M"/>
    <property type="match status" value="1"/>
</dbReference>
<name>A0A139APN5_GONPJ</name>
<dbReference type="Pfam" id="PF06984">
    <property type="entry name" value="MRP-L47"/>
    <property type="match status" value="1"/>
</dbReference>
<dbReference type="OrthoDB" id="270763at2759"/>
<gene>
    <name evidence="9" type="ORF">M427DRAFT_53636</name>
</gene>
<comment type="subcellular location">
    <subcellularLocation>
        <location evidence="1">Mitochondrion</location>
    </subcellularLocation>
</comment>
<keyword evidence="5" id="KW-0687">Ribonucleoprotein</keyword>
<dbReference type="PANTHER" id="PTHR21183">
    <property type="entry name" value="RIBOSOMAL PROTEIN L47, MITOCHONDRIAL-RELATED"/>
    <property type="match status" value="1"/>
</dbReference>